<gene>
    <name evidence="1" type="ORF">PCOL08062_LOCUS8010</name>
</gene>
<protein>
    <submittedName>
        <fullName evidence="1">Uncharacterized protein</fullName>
    </submittedName>
</protein>
<dbReference type="AlphaFoldDB" id="A0A7R9TRL3"/>
<sequence length="284" mass="31685">MTFEPEHDPRQCLPKAQVPLLKDLLEGADVEAMVYRHGCLLAAYVEEVSAHFDEVKELLPHEEAIKLVEAVPELLTVGFNVEDRQHNLDCLRAALKAGADIGLHPARVCDMVRHNPNIMLAADAPAISAAIVRWVDMLAESPAPGNGVWYTYGVMPIVAFNDPQLVQRYAFLHECHAEQEHLTFARVMEPDDEQFTELFPDYASWCNSNGVGPGHVEWGPGTHPFEGDVVTFVDEDVYESLDERDEMTVVEYGEDMEGLLDIPRGGLTAFSRNATTGVPWKPYE</sequence>
<dbReference type="InterPro" id="IPR038538">
    <property type="entry name" value="MTERF_sf"/>
</dbReference>
<name>A0A7R9TRL3_9VIRI</name>
<evidence type="ECO:0000313" key="1">
    <source>
        <dbReference type="EMBL" id="CAD8243214.1"/>
    </source>
</evidence>
<organism evidence="1">
    <name type="scientific">Prasinoderma coloniale</name>
    <dbReference type="NCBI Taxonomy" id="156133"/>
    <lineage>
        <taxon>Eukaryota</taxon>
        <taxon>Viridiplantae</taxon>
        <taxon>Prasinodermophyta</taxon>
        <taxon>Prasinodermophyceae</taxon>
        <taxon>Prasinodermales</taxon>
        <taxon>Prasinodermaceae</taxon>
        <taxon>Prasinoderma</taxon>
    </lineage>
</organism>
<dbReference type="EMBL" id="HBDZ01010531">
    <property type="protein sequence ID" value="CAD8243214.1"/>
    <property type="molecule type" value="Transcribed_RNA"/>
</dbReference>
<dbReference type="Gene3D" id="1.25.70.10">
    <property type="entry name" value="Transcription termination factor 3, mitochondrial"/>
    <property type="match status" value="1"/>
</dbReference>
<accession>A0A7R9TRL3</accession>
<proteinExistence type="predicted"/>
<reference evidence="1" key="1">
    <citation type="submission" date="2021-01" db="EMBL/GenBank/DDBJ databases">
        <authorList>
            <person name="Corre E."/>
            <person name="Pelletier E."/>
            <person name="Niang G."/>
            <person name="Scheremetjew M."/>
            <person name="Finn R."/>
            <person name="Kale V."/>
            <person name="Holt S."/>
            <person name="Cochrane G."/>
            <person name="Meng A."/>
            <person name="Brown T."/>
            <person name="Cohen L."/>
        </authorList>
    </citation>
    <scope>NUCLEOTIDE SEQUENCE</scope>
    <source>
        <strain evidence="1">CCMP1413</strain>
    </source>
</reference>